<dbReference type="PANTHER" id="PTHR33164">
    <property type="entry name" value="TRANSCRIPTIONAL REGULATOR, MARR FAMILY"/>
    <property type="match status" value="1"/>
</dbReference>
<dbReference type="SUPFAM" id="SSF46785">
    <property type="entry name" value="Winged helix' DNA-binding domain"/>
    <property type="match status" value="1"/>
</dbReference>
<accession>A0A3P1WXI6</accession>
<evidence type="ECO:0000259" key="1">
    <source>
        <dbReference type="PROSITE" id="PS50995"/>
    </source>
</evidence>
<dbReference type="EMBL" id="RQYT01000006">
    <property type="protein sequence ID" value="RRD50467.1"/>
    <property type="molecule type" value="Genomic_DNA"/>
</dbReference>
<dbReference type="GO" id="GO:0003700">
    <property type="term" value="F:DNA-binding transcription factor activity"/>
    <property type="evidence" value="ECO:0007669"/>
    <property type="project" value="InterPro"/>
</dbReference>
<protein>
    <submittedName>
        <fullName evidence="2">MarR family transcriptional regulator</fullName>
    </submittedName>
</protein>
<dbReference type="SMART" id="SM00347">
    <property type="entry name" value="HTH_MARR"/>
    <property type="match status" value="1"/>
</dbReference>
<evidence type="ECO:0000313" key="3">
    <source>
        <dbReference type="Proteomes" id="UP000280935"/>
    </source>
</evidence>
<dbReference type="GO" id="GO:0006950">
    <property type="term" value="P:response to stress"/>
    <property type="evidence" value="ECO:0007669"/>
    <property type="project" value="TreeGrafter"/>
</dbReference>
<dbReference type="PANTHER" id="PTHR33164:SF89">
    <property type="entry name" value="MARR FAMILY REGULATORY PROTEIN"/>
    <property type="match status" value="1"/>
</dbReference>
<name>A0A3P1WXI6_9ACTN</name>
<dbReference type="InterPro" id="IPR039422">
    <property type="entry name" value="MarR/SlyA-like"/>
</dbReference>
<dbReference type="PRINTS" id="PR00598">
    <property type="entry name" value="HTHMARR"/>
</dbReference>
<dbReference type="Gene3D" id="1.10.10.10">
    <property type="entry name" value="Winged helix-like DNA-binding domain superfamily/Winged helix DNA-binding domain"/>
    <property type="match status" value="1"/>
</dbReference>
<feature type="domain" description="HTH marR-type" evidence="1">
    <location>
        <begin position="1"/>
        <end position="148"/>
    </location>
</feature>
<dbReference type="PROSITE" id="PS50995">
    <property type="entry name" value="HTH_MARR_2"/>
    <property type="match status" value="1"/>
</dbReference>
<dbReference type="InterPro" id="IPR036390">
    <property type="entry name" value="WH_DNA-bd_sf"/>
</dbReference>
<reference evidence="2 3" key="1">
    <citation type="submission" date="2018-11" db="EMBL/GenBank/DDBJ databases">
        <title>Genomes From Bacteria Associated with the Canine Oral Cavity: a Test Case for Automated Genome-Based Taxonomic Assignment.</title>
        <authorList>
            <person name="Coil D.A."/>
            <person name="Jospin G."/>
            <person name="Darling A.E."/>
            <person name="Wallis C."/>
            <person name="Davis I.J."/>
            <person name="Harris S."/>
            <person name="Eisen J.A."/>
            <person name="Holcombe L.J."/>
            <person name="O'Flynn C."/>
        </authorList>
    </citation>
    <scope>NUCLEOTIDE SEQUENCE [LARGE SCALE GENOMIC DNA]</scope>
    <source>
        <strain evidence="2 3">OH2822_COT-296</strain>
    </source>
</reference>
<dbReference type="InterPro" id="IPR036388">
    <property type="entry name" value="WH-like_DNA-bd_sf"/>
</dbReference>
<dbReference type="Proteomes" id="UP000280935">
    <property type="component" value="Unassembled WGS sequence"/>
</dbReference>
<dbReference type="AlphaFoldDB" id="A0A3P1WXI6"/>
<organism evidence="2 3">
    <name type="scientific">Arachnia propionica</name>
    <dbReference type="NCBI Taxonomy" id="1750"/>
    <lineage>
        <taxon>Bacteria</taxon>
        <taxon>Bacillati</taxon>
        <taxon>Actinomycetota</taxon>
        <taxon>Actinomycetes</taxon>
        <taxon>Propionibacteriales</taxon>
        <taxon>Propionibacteriaceae</taxon>
        <taxon>Arachnia</taxon>
    </lineage>
</organism>
<dbReference type="OrthoDB" id="8635520at2"/>
<sequence length="149" mass="16484">MRRGDVVTETPRSPLATWPAYRLIKVGERAIAEAEARLLEIGIKPRHFNVLVTVAEYPTLSQRELSTALGIDPNVMVGVIDELEAAGLAQRQRSTVDRRRHVVVVTAEGRALLDRGMAALRTGQELFLAALDKAERQRLHDLVGKLLEG</sequence>
<dbReference type="InterPro" id="IPR000835">
    <property type="entry name" value="HTH_MarR-typ"/>
</dbReference>
<evidence type="ECO:0000313" key="2">
    <source>
        <dbReference type="EMBL" id="RRD50467.1"/>
    </source>
</evidence>
<proteinExistence type="predicted"/>
<gene>
    <name evidence="2" type="ORF">EII35_04775</name>
</gene>
<comment type="caution">
    <text evidence="2">The sequence shown here is derived from an EMBL/GenBank/DDBJ whole genome shotgun (WGS) entry which is preliminary data.</text>
</comment>
<dbReference type="Pfam" id="PF12802">
    <property type="entry name" value="MarR_2"/>
    <property type="match status" value="1"/>
</dbReference>